<feature type="transmembrane region" description="Helical" evidence="1">
    <location>
        <begin position="12"/>
        <end position="33"/>
    </location>
</feature>
<evidence type="ECO:0000313" key="2">
    <source>
        <dbReference type="EMBL" id="MBM7633328.1"/>
    </source>
</evidence>
<keyword evidence="1" id="KW-0812">Transmembrane</keyword>
<evidence type="ECO:0000313" key="3">
    <source>
        <dbReference type="Proteomes" id="UP000741863"/>
    </source>
</evidence>
<protein>
    <submittedName>
        <fullName evidence="2">Uncharacterized protein</fullName>
    </submittedName>
</protein>
<organism evidence="2 3">
    <name type="scientific">Geomicrobium sediminis</name>
    <dbReference type="NCBI Taxonomy" id="1347788"/>
    <lineage>
        <taxon>Bacteria</taxon>
        <taxon>Bacillati</taxon>
        <taxon>Bacillota</taxon>
        <taxon>Bacilli</taxon>
        <taxon>Bacillales</taxon>
        <taxon>Geomicrobium</taxon>
    </lineage>
</organism>
<name>A0ABS2PES7_9BACL</name>
<keyword evidence="1" id="KW-0472">Membrane</keyword>
<feature type="transmembrane region" description="Helical" evidence="1">
    <location>
        <begin position="39"/>
        <end position="59"/>
    </location>
</feature>
<dbReference type="Proteomes" id="UP000741863">
    <property type="component" value="Unassembled WGS sequence"/>
</dbReference>
<keyword evidence="1" id="KW-1133">Transmembrane helix</keyword>
<dbReference type="RefSeq" id="WP_204697945.1">
    <property type="nucleotide sequence ID" value="NZ_JAFBEC010000006.1"/>
</dbReference>
<reference evidence="2 3" key="1">
    <citation type="submission" date="2021-01" db="EMBL/GenBank/DDBJ databases">
        <title>Genomic Encyclopedia of Type Strains, Phase IV (KMG-IV): sequencing the most valuable type-strain genomes for metagenomic binning, comparative biology and taxonomic classification.</title>
        <authorList>
            <person name="Goeker M."/>
        </authorList>
    </citation>
    <scope>NUCLEOTIDE SEQUENCE [LARGE SCALE GENOMIC DNA]</scope>
    <source>
        <strain evidence="2 3">DSM 25540</strain>
    </source>
</reference>
<accession>A0ABS2PES7</accession>
<keyword evidence="3" id="KW-1185">Reference proteome</keyword>
<comment type="caution">
    <text evidence="2">The sequence shown here is derived from an EMBL/GenBank/DDBJ whole genome shotgun (WGS) entry which is preliminary data.</text>
</comment>
<feature type="transmembrane region" description="Helical" evidence="1">
    <location>
        <begin position="71"/>
        <end position="94"/>
    </location>
</feature>
<gene>
    <name evidence="2" type="ORF">JOD17_002422</name>
</gene>
<dbReference type="EMBL" id="JAFBEC010000006">
    <property type="protein sequence ID" value="MBM7633328.1"/>
    <property type="molecule type" value="Genomic_DNA"/>
</dbReference>
<evidence type="ECO:0000256" key="1">
    <source>
        <dbReference type="SAM" id="Phobius"/>
    </source>
</evidence>
<sequence length="298" mass="33531">MNRMRTPMIRSLSLFFANAVLFIIVSLTSILLAVFLFPIILLIGAFVGVIMSVRVWLLFRRQWQSLPTAKRLAMAMAGSSSYLMMAGIGVYVYSLTAYDPYYSIDLFMLSSLFTIPIVAFVCSVYFTTFTRFRMIPVGVGSILMIATSLMITSYVTNPVLSIQHTGHTLGSYSLYEEITTYDHLVEIPDEEWSQGTRIYADTIDEAMDRQLTIVTSNNDVTSIYSSVSGAQTKLGVGVHSVFDDVFAAYGPVRLSYDHEMLVHSATYEDDEHRLTFYARNDSVPDIITSVQLEKKQRP</sequence>
<proteinExistence type="predicted"/>
<feature type="transmembrane region" description="Helical" evidence="1">
    <location>
        <begin position="134"/>
        <end position="155"/>
    </location>
</feature>
<feature type="transmembrane region" description="Helical" evidence="1">
    <location>
        <begin position="106"/>
        <end position="127"/>
    </location>
</feature>